<dbReference type="PROSITE" id="PS50850">
    <property type="entry name" value="MFS"/>
    <property type="match status" value="1"/>
</dbReference>
<dbReference type="Pfam" id="PF00083">
    <property type="entry name" value="Sugar_tr"/>
    <property type="match status" value="1"/>
</dbReference>
<feature type="transmembrane region" description="Helical" evidence="5">
    <location>
        <begin position="99"/>
        <end position="123"/>
    </location>
</feature>
<name>T1GX14_MEGSC</name>
<evidence type="ECO:0000256" key="3">
    <source>
        <dbReference type="ARBA" id="ARBA00022989"/>
    </source>
</evidence>
<keyword evidence="4 5" id="KW-0472">Membrane</keyword>
<feature type="domain" description="Major facilitator superfamily (MFS) profile" evidence="7">
    <location>
        <begin position="1"/>
        <end position="190"/>
    </location>
</feature>
<reference evidence="8" key="2">
    <citation type="submission" date="2015-06" db="UniProtKB">
        <authorList>
            <consortium name="EnsemblMetazoa"/>
        </authorList>
    </citation>
    <scope>IDENTIFICATION</scope>
</reference>
<organism evidence="8 9">
    <name type="scientific">Megaselia scalaris</name>
    <name type="common">Humpbacked fly</name>
    <name type="synonym">Phora scalaris</name>
    <dbReference type="NCBI Taxonomy" id="36166"/>
    <lineage>
        <taxon>Eukaryota</taxon>
        <taxon>Metazoa</taxon>
        <taxon>Ecdysozoa</taxon>
        <taxon>Arthropoda</taxon>
        <taxon>Hexapoda</taxon>
        <taxon>Insecta</taxon>
        <taxon>Pterygota</taxon>
        <taxon>Neoptera</taxon>
        <taxon>Endopterygota</taxon>
        <taxon>Diptera</taxon>
        <taxon>Brachycera</taxon>
        <taxon>Muscomorpha</taxon>
        <taxon>Platypezoidea</taxon>
        <taxon>Phoridae</taxon>
        <taxon>Megaseliini</taxon>
        <taxon>Megaselia</taxon>
    </lineage>
</organism>
<sequence length="202" mass="21750">MLIGLVLMALNQFCGCFAMINYTGTIFEQAGSSLSPNMSAIIVAFIQLVGSYASTALVEKAGRKILYLTSCIGTGVGLSILGLYINLSSSGYDCSSFKWVPIAAFSVTIFFSTLALLTLCFLVIAEILPPKIRALGSNICMSVLWVFCFLILKFLPFLADVLGLHGLMLLFASVCFLGAAFIVIYLPETKGRSIDEILALLK</sequence>
<comment type="subcellular location">
    <subcellularLocation>
        <location evidence="1">Membrane</location>
        <topology evidence="1">Multi-pass membrane protein</topology>
    </subcellularLocation>
</comment>
<dbReference type="EnsemblMetazoa" id="MESCA008352-RA">
    <property type="protein sequence ID" value="MESCA008352-PA"/>
    <property type="gene ID" value="MESCA008352"/>
</dbReference>
<dbReference type="InterPro" id="IPR036259">
    <property type="entry name" value="MFS_trans_sf"/>
</dbReference>
<dbReference type="EMBL" id="CAQQ02119525">
    <property type="status" value="NOT_ANNOTATED_CDS"/>
    <property type="molecule type" value="Genomic_DNA"/>
</dbReference>
<feature type="transmembrane region" description="Helical" evidence="5">
    <location>
        <begin position="65"/>
        <end position="87"/>
    </location>
</feature>
<evidence type="ECO:0000313" key="8">
    <source>
        <dbReference type="EnsemblMetazoa" id="MESCA008352-PA"/>
    </source>
</evidence>
<dbReference type="InterPro" id="IPR020846">
    <property type="entry name" value="MFS_dom"/>
</dbReference>
<feature type="transmembrane region" description="Helical" evidence="5">
    <location>
        <begin position="167"/>
        <end position="186"/>
    </location>
</feature>
<dbReference type="AlphaFoldDB" id="T1GX14"/>
<protein>
    <recommendedName>
        <fullName evidence="7">Major facilitator superfamily (MFS) profile domain-containing protein</fullName>
    </recommendedName>
</protein>
<keyword evidence="3 5" id="KW-1133">Transmembrane helix</keyword>
<dbReference type="Proteomes" id="UP000015102">
    <property type="component" value="Unassembled WGS sequence"/>
</dbReference>
<dbReference type="PANTHER" id="PTHR48021:SF33">
    <property type="entry name" value="AT22075P-RELATED"/>
    <property type="match status" value="1"/>
</dbReference>
<evidence type="ECO:0000256" key="6">
    <source>
        <dbReference type="SAM" id="SignalP"/>
    </source>
</evidence>
<dbReference type="InterPro" id="IPR050549">
    <property type="entry name" value="MFS_Trehalose_Transporter"/>
</dbReference>
<dbReference type="Gene3D" id="1.20.1250.20">
    <property type="entry name" value="MFS general substrate transporter like domains"/>
    <property type="match status" value="1"/>
</dbReference>
<evidence type="ECO:0000259" key="7">
    <source>
        <dbReference type="PROSITE" id="PS50850"/>
    </source>
</evidence>
<feature type="transmembrane region" description="Helical" evidence="5">
    <location>
        <begin position="34"/>
        <end position="53"/>
    </location>
</feature>
<keyword evidence="6" id="KW-0732">Signal</keyword>
<dbReference type="GO" id="GO:0016020">
    <property type="term" value="C:membrane"/>
    <property type="evidence" value="ECO:0007669"/>
    <property type="project" value="UniProtKB-SubCell"/>
</dbReference>
<dbReference type="InterPro" id="IPR005828">
    <property type="entry name" value="MFS_sugar_transport-like"/>
</dbReference>
<feature type="transmembrane region" description="Helical" evidence="5">
    <location>
        <begin position="135"/>
        <end position="155"/>
    </location>
</feature>
<evidence type="ECO:0000256" key="1">
    <source>
        <dbReference type="ARBA" id="ARBA00004141"/>
    </source>
</evidence>
<reference evidence="9" key="1">
    <citation type="submission" date="2013-02" db="EMBL/GenBank/DDBJ databases">
        <authorList>
            <person name="Hughes D."/>
        </authorList>
    </citation>
    <scope>NUCLEOTIDE SEQUENCE</scope>
    <source>
        <strain>Durham</strain>
        <strain evidence="9">NC isolate 2 -- Noor lab</strain>
    </source>
</reference>
<dbReference type="SUPFAM" id="SSF103473">
    <property type="entry name" value="MFS general substrate transporter"/>
    <property type="match status" value="1"/>
</dbReference>
<evidence type="ECO:0000313" key="9">
    <source>
        <dbReference type="Proteomes" id="UP000015102"/>
    </source>
</evidence>
<proteinExistence type="predicted"/>
<accession>T1GX14</accession>
<keyword evidence="2 5" id="KW-0812">Transmembrane</keyword>
<feature type="signal peptide" evidence="6">
    <location>
        <begin position="1"/>
        <end position="18"/>
    </location>
</feature>
<dbReference type="STRING" id="36166.T1GX14"/>
<keyword evidence="9" id="KW-1185">Reference proteome</keyword>
<evidence type="ECO:0000256" key="2">
    <source>
        <dbReference type="ARBA" id="ARBA00022692"/>
    </source>
</evidence>
<feature type="chain" id="PRO_5004588573" description="Major facilitator superfamily (MFS) profile domain-containing protein" evidence="6">
    <location>
        <begin position="19"/>
        <end position="202"/>
    </location>
</feature>
<dbReference type="HOGENOM" id="CLU_001265_30_7_1"/>
<dbReference type="GO" id="GO:0022857">
    <property type="term" value="F:transmembrane transporter activity"/>
    <property type="evidence" value="ECO:0007669"/>
    <property type="project" value="InterPro"/>
</dbReference>
<evidence type="ECO:0000256" key="5">
    <source>
        <dbReference type="SAM" id="Phobius"/>
    </source>
</evidence>
<dbReference type="PANTHER" id="PTHR48021">
    <property type="match status" value="1"/>
</dbReference>
<evidence type="ECO:0000256" key="4">
    <source>
        <dbReference type="ARBA" id="ARBA00023136"/>
    </source>
</evidence>
<dbReference type="OMA" id="DIAGTHV"/>
<dbReference type="EMBL" id="CAQQ02119524">
    <property type="status" value="NOT_ANNOTATED_CDS"/>
    <property type="molecule type" value="Genomic_DNA"/>
</dbReference>